<protein>
    <submittedName>
        <fullName evidence="3">Uncharacterized protein</fullName>
    </submittedName>
</protein>
<feature type="region of interest" description="Disordered" evidence="2">
    <location>
        <begin position="32"/>
        <end position="58"/>
    </location>
</feature>
<feature type="compositionally biased region" description="Polar residues" evidence="2">
    <location>
        <begin position="32"/>
        <end position="41"/>
    </location>
</feature>
<feature type="coiled-coil region" evidence="1">
    <location>
        <begin position="186"/>
        <end position="216"/>
    </location>
</feature>
<dbReference type="AlphaFoldDB" id="A0A4D9CZT2"/>
<dbReference type="Proteomes" id="UP000355283">
    <property type="component" value="Unassembled WGS sequence"/>
</dbReference>
<evidence type="ECO:0000313" key="4">
    <source>
        <dbReference type="Proteomes" id="UP000355283"/>
    </source>
</evidence>
<gene>
    <name evidence="3" type="ORF">NSK_004031</name>
</gene>
<evidence type="ECO:0000256" key="2">
    <source>
        <dbReference type="SAM" id="MobiDB-lite"/>
    </source>
</evidence>
<keyword evidence="4" id="KW-1185">Reference proteome</keyword>
<dbReference type="EMBL" id="SDOX01000018">
    <property type="protein sequence ID" value="TFJ84566.1"/>
    <property type="molecule type" value="Genomic_DNA"/>
</dbReference>
<reference evidence="3 4" key="1">
    <citation type="submission" date="2019-01" db="EMBL/GenBank/DDBJ databases">
        <title>Nuclear Genome Assembly of the Microalgal Biofuel strain Nannochloropsis salina CCMP1776.</title>
        <authorList>
            <person name="Hovde B."/>
        </authorList>
    </citation>
    <scope>NUCLEOTIDE SEQUENCE [LARGE SCALE GENOMIC DNA]</scope>
    <source>
        <strain evidence="3 4">CCMP1776</strain>
    </source>
</reference>
<proteinExistence type="predicted"/>
<sequence>MALRRKTILSAATMRVSRIVDPCGASLARLTSSRTFKASTPTPGPYTHPGEGDHQDNDRRQCRLTGDEVEDTSDPVVRAGHRVTSAVNKASRTVRGVLDASEDPIRAAGEEAHHSVPRFKDTIGMEAERAREELKGHVWPEGKGGLKIEVPRKEREECANGKEGGVITHVAEPATDALQGKMKDAKQKWKDTAAKLAKEGARIEEEMQLAAEAERKRGKRRE</sequence>
<dbReference type="OrthoDB" id="10300900at2759"/>
<keyword evidence="1" id="KW-0175">Coiled coil</keyword>
<evidence type="ECO:0000313" key="3">
    <source>
        <dbReference type="EMBL" id="TFJ84566.1"/>
    </source>
</evidence>
<organism evidence="3 4">
    <name type="scientific">Nannochloropsis salina CCMP1776</name>
    <dbReference type="NCBI Taxonomy" id="1027361"/>
    <lineage>
        <taxon>Eukaryota</taxon>
        <taxon>Sar</taxon>
        <taxon>Stramenopiles</taxon>
        <taxon>Ochrophyta</taxon>
        <taxon>Eustigmatophyceae</taxon>
        <taxon>Eustigmatales</taxon>
        <taxon>Monodopsidaceae</taxon>
        <taxon>Microchloropsis</taxon>
        <taxon>Microchloropsis salina</taxon>
    </lineage>
</organism>
<evidence type="ECO:0000256" key="1">
    <source>
        <dbReference type="SAM" id="Coils"/>
    </source>
</evidence>
<accession>A0A4D9CZT2</accession>
<comment type="caution">
    <text evidence="3">The sequence shown here is derived from an EMBL/GenBank/DDBJ whole genome shotgun (WGS) entry which is preliminary data.</text>
</comment>
<name>A0A4D9CZT2_9STRA</name>